<dbReference type="InterPro" id="IPR049516">
    <property type="entry name" value="FAD-depend_C"/>
</dbReference>
<comment type="caution">
    <text evidence="2">The sequence shown here is derived from an EMBL/GenBank/DDBJ whole genome shotgun (WGS) entry which is preliminary data.</text>
</comment>
<feature type="domain" description="FAD-dependent protein C-terminal" evidence="1">
    <location>
        <begin position="286"/>
        <end position="482"/>
    </location>
</feature>
<evidence type="ECO:0000259" key="1">
    <source>
        <dbReference type="Pfam" id="PF21688"/>
    </source>
</evidence>
<dbReference type="RefSeq" id="WP_368846067.1">
    <property type="nucleotide sequence ID" value="NZ_CP194411.1"/>
</dbReference>
<dbReference type="Gene3D" id="3.50.50.60">
    <property type="entry name" value="FAD/NAD(P)-binding domain"/>
    <property type="match status" value="2"/>
</dbReference>
<dbReference type="InterPro" id="IPR028348">
    <property type="entry name" value="FAD-binding_protein"/>
</dbReference>
<dbReference type="Pfam" id="PF21688">
    <property type="entry name" value="FAD-depend_C"/>
    <property type="match status" value="1"/>
</dbReference>
<reference evidence="2 3" key="1">
    <citation type="submission" date="2023-04" db="EMBL/GenBank/DDBJ databases">
        <title>Genome Sequence of Selenomonas sputigena ATCC 33150.</title>
        <authorList>
            <person name="Miller D.P."/>
            <person name="Anvari S."/>
            <person name="Polson S.W."/>
            <person name="Macdonald M."/>
            <person name="Mcdowell J.V."/>
        </authorList>
    </citation>
    <scope>NUCLEOTIDE SEQUENCE [LARGE SCALE GENOMIC DNA]</scope>
    <source>
        <strain evidence="2 3">ATCC 33150</strain>
    </source>
</reference>
<dbReference type="PIRSF" id="PIRSF038984">
    <property type="entry name" value="FAD_binding_protein"/>
    <property type="match status" value="1"/>
</dbReference>
<keyword evidence="3" id="KW-1185">Reference proteome</keyword>
<dbReference type="Gene3D" id="3.30.70.2700">
    <property type="match status" value="1"/>
</dbReference>
<sequence length="541" mass="58594">MIRISNLFVPLSDERSLEQLTAERLGLLEQAIHKVVIVRKALDARRYRGAALAFIYTLDVKVKGSEKKVLSSLKHDYNVTVAPVKKKLVFKHCMPLLKGECPPVVVGFGPSGMFAALTLARAGYAPLVLERGYDVDARHAAIARFWHTGVLDVRSNVQFGEGGAGTFSDGKLMTRSGDPLVQEVLDAFIAAGAPEEIKYLHKPHIGTDLLCGIVKRMREEILRLGGRVRFSAQVTDVELKKEAVCALIVNGEERVETSAAFFAIGHSARDTYEMLLRKGLFMQAKAFAVGVRVEHPQSLIDQAQYKEAAGNARLPAADYSLTYQDKIRGRGAYSFCMCPGGQVIAAASESSRVVTNGMSSYCRDSGTANAALLVQVSPKDFGGEVLSGMEFQRTCESMAFRLAGSNYCAPVQSVGDFLTHRKGSHDFLVSPTYLPGTHPCDLHECLPRFVTDTLEDALHAFDRRIPGFAAPDAPLTGVETRSSAPCRIVREKASFLALGISGLYPIGEGAGYAGGIMSAAVDGMKAALAFLVQMHSLKKQC</sequence>
<gene>
    <name evidence="2" type="ORF">QCO44_01660</name>
</gene>
<dbReference type="Proteomes" id="UP001559623">
    <property type="component" value="Unassembled WGS sequence"/>
</dbReference>
<organism evidence="2 3">
    <name type="scientific">Selenomonas sputigena</name>
    <dbReference type="NCBI Taxonomy" id="69823"/>
    <lineage>
        <taxon>Bacteria</taxon>
        <taxon>Bacillati</taxon>
        <taxon>Bacillota</taxon>
        <taxon>Negativicutes</taxon>
        <taxon>Selenomonadales</taxon>
        <taxon>Selenomonadaceae</taxon>
        <taxon>Selenomonas</taxon>
    </lineage>
</organism>
<dbReference type="PANTHER" id="PTHR42842:SF3">
    <property type="entry name" value="FAD_NAD(P)-BINDING OXIDOREDUCTASE FAMILY PROTEIN"/>
    <property type="match status" value="1"/>
</dbReference>
<protein>
    <recommendedName>
        <fullName evidence="1">FAD-dependent protein C-terminal domain-containing protein</fullName>
    </recommendedName>
</protein>
<dbReference type="PANTHER" id="PTHR42842">
    <property type="entry name" value="FAD/NAD(P)-BINDING OXIDOREDUCTASE"/>
    <property type="match status" value="1"/>
</dbReference>
<evidence type="ECO:0000313" key="3">
    <source>
        <dbReference type="Proteomes" id="UP001559623"/>
    </source>
</evidence>
<dbReference type="SUPFAM" id="SSF51905">
    <property type="entry name" value="FAD/NAD(P)-binding domain"/>
    <property type="match status" value="1"/>
</dbReference>
<name>A0ABV3X2D4_9FIRM</name>
<dbReference type="EMBL" id="JARVLH010000001">
    <property type="protein sequence ID" value="MEX5284351.1"/>
    <property type="molecule type" value="Genomic_DNA"/>
</dbReference>
<dbReference type="InterPro" id="IPR036188">
    <property type="entry name" value="FAD/NAD-bd_sf"/>
</dbReference>
<accession>A0ABV3X2D4</accession>
<proteinExistence type="predicted"/>
<evidence type="ECO:0000313" key="2">
    <source>
        <dbReference type="EMBL" id="MEX5284351.1"/>
    </source>
</evidence>